<name>A0ABV3XA50_9ACTN</name>
<evidence type="ECO:0000313" key="2">
    <source>
        <dbReference type="EMBL" id="MEX5717427.1"/>
    </source>
</evidence>
<dbReference type="SUPFAM" id="SSF54518">
    <property type="entry name" value="Tubby C-terminal domain-like"/>
    <property type="match status" value="1"/>
</dbReference>
<dbReference type="InterPro" id="IPR025659">
    <property type="entry name" value="Tubby-like_C"/>
</dbReference>
<dbReference type="RefSeq" id="WP_369203252.1">
    <property type="nucleotide sequence ID" value="NZ_JBFNXQ010000006.1"/>
</dbReference>
<proteinExistence type="inferred from homology"/>
<dbReference type="EMBL" id="JBFNXQ010000006">
    <property type="protein sequence ID" value="MEX5717427.1"/>
    <property type="molecule type" value="Genomic_DNA"/>
</dbReference>
<evidence type="ECO:0000256" key="1">
    <source>
        <dbReference type="ARBA" id="ARBA00005437"/>
    </source>
</evidence>
<dbReference type="Gene3D" id="2.40.160.200">
    <property type="entry name" value="LURP1-related"/>
    <property type="match status" value="1"/>
</dbReference>
<gene>
    <name evidence="2" type="ORF">ABQ292_03475</name>
</gene>
<dbReference type="Pfam" id="PF04525">
    <property type="entry name" value="LOR"/>
    <property type="match status" value="1"/>
</dbReference>
<protein>
    <submittedName>
        <fullName evidence="2">Uncharacterized protein</fullName>
    </submittedName>
</protein>
<keyword evidence="3" id="KW-1185">Reference proteome</keyword>
<comment type="caution">
    <text evidence="2">The sequence shown here is derived from an EMBL/GenBank/DDBJ whole genome shotgun (WGS) entry which is preliminary data.</text>
</comment>
<organism evidence="2 3">
    <name type="scientific">Geodermatophilus maliterrae</name>
    <dbReference type="NCBI Taxonomy" id="3162531"/>
    <lineage>
        <taxon>Bacteria</taxon>
        <taxon>Bacillati</taxon>
        <taxon>Actinomycetota</taxon>
        <taxon>Actinomycetes</taxon>
        <taxon>Geodermatophilales</taxon>
        <taxon>Geodermatophilaceae</taxon>
        <taxon>Geodermatophilus</taxon>
    </lineage>
</organism>
<dbReference type="Proteomes" id="UP001560045">
    <property type="component" value="Unassembled WGS sequence"/>
</dbReference>
<sequence length="179" mass="19596">MTEPSAGLRFSGRRRHGAYDVTDVKGVVARIAVSWTGNRFTVTDARGAPLCAARTSWWRLPTRWDATGPDGSPLLTVRMRGIARTSAEVHLQRGGRLVVQGSAWRRDFRVSDERGELVLTATPRSSVWSLRQHDHLVHHDPRTLRLPEVVALVQIWRTTVEEESATAAGAAVAGGSAAV</sequence>
<comment type="similarity">
    <text evidence="1">Belongs to the LOR family.</text>
</comment>
<evidence type="ECO:0000313" key="3">
    <source>
        <dbReference type="Proteomes" id="UP001560045"/>
    </source>
</evidence>
<dbReference type="InterPro" id="IPR038595">
    <property type="entry name" value="LOR_sf"/>
</dbReference>
<reference evidence="2 3" key="1">
    <citation type="submission" date="2024-06" db="EMBL/GenBank/DDBJ databases">
        <title>Draft genome sequence of Geodermatophilus badlandi, a novel member of the Geodermatophilaceae isolated from badland sedimentary rocks in the Red desert, Wyoming, USA.</title>
        <authorList>
            <person name="Ben Tekaya S."/>
            <person name="Nouioui I."/>
            <person name="Flores G.M."/>
            <person name="Shaal M.N."/>
            <person name="Bredoire F."/>
            <person name="Basile F."/>
            <person name="Van Diepen L."/>
            <person name="Ward N.L."/>
        </authorList>
    </citation>
    <scope>NUCLEOTIDE SEQUENCE [LARGE SCALE GENOMIC DNA]</scope>
    <source>
        <strain evidence="2 3">WL48A</strain>
    </source>
</reference>
<dbReference type="InterPro" id="IPR007612">
    <property type="entry name" value="LOR"/>
</dbReference>
<accession>A0ABV3XA50</accession>